<feature type="domain" description="Rhodopsin" evidence="8">
    <location>
        <begin position="25"/>
        <end position="267"/>
    </location>
</feature>
<dbReference type="InterPro" id="IPR049326">
    <property type="entry name" value="Rhodopsin_dom_fungi"/>
</dbReference>
<dbReference type="EMBL" id="JAVHNS010000018">
    <property type="protein sequence ID" value="KAK6331433.1"/>
    <property type="molecule type" value="Genomic_DNA"/>
</dbReference>
<feature type="compositionally biased region" description="Low complexity" evidence="6">
    <location>
        <begin position="340"/>
        <end position="356"/>
    </location>
</feature>
<evidence type="ECO:0000256" key="4">
    <source>
        <dbReference type="ARBA" id="ARBA00023136"/>
    </source>
</evidence>
<comment type="subcellular location">
    <subcellularLocation>
        <location evidence="1">Membrane</location>
        <topology evidence="1">Multi-pass membrane protein</topology>
    </subcellularLocation>
</comment>
<dbReference type="GO" id="GO:0016020">
    <property type="term" value="C:membrane"/>
    <property type="evidence" value="ECO:0007669"/>
    <property type="project" value="UniProtKB-SubCell"/>
</dbReference>
<reference evidence="9 10" key="1">
    <citation type="submission" date="2019-10" db="EMBL/GenBank/DDBJ databases">
        <authorList>
            <person name="Palmer J.M."/>
        </authorList>
    </citation>
    <scope>NUCLEOTIDE SEQUENCE [LARGE SCALE GENOMIC DNA]</scope>
    <source>
        <strain evidence="9 10">TWF730</strain>
    </source>
</reference>
<feature type="transmembrane region" description="Helical" evidence="7">
    <location>
        <begin position="128"/>
        <end position="151"/>
    </location>
</feature>
<protein>
    <recommendedName>
        <fullName evidence="8">Rhodopsin domain-containing protein</fullName>
    </recommendedName>
</protein>
<feature type="transmembrane region" description="Helical" evidence="7">
    <location>
        <begin position="180"/>
        <end position="201"/>
    </location>
</feature>
<evidence type="ECO:0000256" key="1">
    <source>
        <dbReference type="ARBA" id="ARBA00004141"/>
    </source>
</evidence>
<proteinExistence type="inferred from homology"/>
<comment type="caution">
    <text evidence="9">The sequence shown here is derived from an EMBL/GenBank/DDBJ whole genome shotgun (WGS) entry which is preliminary data.</text>
</comment>
<feature type="transmembrane region" description="Helical" evidence="7">
    <location>
        <begin position="6"/>
        <end position="29"/>
    </location>
</feature>
<dbReference type="Proteomes" id="UP001373714">
    <property type="component" value="Unassembled WGS sequence"/>
</dbReference>
<organism evidence="9 10">
    <name type="scientific">Orbilia blumenaviensis</name>
    <dbReference type="NCBI Taxonomy" id="1796055"/>
    <lineage>
        <taxon>Eukaryota</taxon>
        <taxon>Fungi</taxon>
        <taxon>Dikarya</taxon>
        <taxon>Ascomycota</taxon>
        <taxon>Pezizomycotina</taxon>
        <taxon>Orbiliomycetes</taxon>
        <taxon>Orbiliales</taxon>
        <taxon>Orbiliaceae</taxon>
        <taxon>Orbilia</taxon>
    </lineage>
</organism>
<feature type="transmembrane region" description="Helical" evidence="7">
    <location>
        <begin position="36"/>
        <end position="53"/>
    </location>
</feature>
<gene>
    <name evidence="9" type="ORF">TWF730_004515</name>
</gene>
<sequence>MGISGNAAIGVEWGAFAITFPFVGLRVFARHRAGRLGLSDILVGLTWLMLLITNTCDNELWRRGLYRDNLSWKDEWSHAIPDPDTRMILMKISYASYFPYILELWGVKFSFLALYYGLVRSQLPKLRLALHFITGYTAITLIISIVLNLTWCTPIPRNWALDQRDHATCFTGLVPDLVPVIFHISSNFAIYTFPFVLLNSLRAHLPGPQFKGILALFGLGAVYIGVTIGRFIANGDEANIPTIAVWTAMEMAIGLIVVCCPALKILFPAKWKKRGTITLQSANNDSTDGKDGETVKSWLSVRTKTISKSSEGMSTWYRGSVDTSDLEMDTKSVQTQAPNSNQRRSGRSSQQRFLSRISQSREGLVREAEAVQMPEAAHILGTPPLGSTPPDVRRKLSRDGAMYPPSEFKVEESLRQNNGNVQESVNALRDDILRSISFAYDEQSYNHDHHTHAQPRKGSREGWR</sequence>
<accession>A0AAV9U2Q4</accession>
<dbReference type="AlphaFoldDB" id="A0AAV9U2Q4"/>
<keyword evidence="3 7" id="KW-1133">Transmembrane helix</keyword>
<feature type="region of interest" description="Disordered" evidence="6">
    <location>
        <begin position="445"/>
        <end position="464"/>
    </location>
</feature>
<keyword evidence="4 7" id="KW-0472">Membrane</keyword>
<evidence type="ECO:0000256" key="3">
    <source>
        <dbReference type="ARBA" id="ARBA00022989"/>
    </source>
</evidence>
<dbReference type="PANTHER" id="PTHR33048:SF92">
    <property type="entry name" value="INTEGRAL MEMBRANE PROTEIN"/>
    <property type="match status" value="1"/>
</dbReference>
<feature type="transmembrane region" description="Helical" evidence="7">
    <location>
        <begin position="97"/>
        <end position="116"/>
    </location>
</feature>
<name>A0AAV9U2Q4_9PEZI</name>
<evidence type="ECO:0000259" key="8">
    <source>
        <dbReference type="Pfam" id="PF20684"/>
    </source>
</evidence>
<evidence type="ECO:0000256" key="6">
    <source>
        <dbReference type="SAM" id="MobiDB-lite"/>
    </source>
</evidence>
<comment type="similarity">
    <text evidence="5">Belongs to the SAT4 family.</text>
</comment>
<evidence type="ECO:0000313" key="10">
    <source>
        <dbReference type="Proteomes" id="UP001373714"/>
    </source>
</evidence>
<evidence type="ECO:0000256" key="5">
    <source>
        <dbReference type="ARBA" id="ARBA00038359"/>
    </source>
</evidence>
<feature type="region of interest" description="Disordered" evidence="6">
    <location>
        <begin position="329"/>
        <end position="357"/>
    </location>
</feature>
<dbReference type="Pfam" id="PF20684">
    <property type="entry name" value="Fung_rhodopsin"/>
    <property type="match status" value="1"/>
</dbReference>
<feature type="transmembrane region" description="Helical" evidence="7">
    <location>
        <begin position="245"/>
        <end position="267"/>
    </location>
</feature>
<evidence type="ECO:0000256" key="7">
    <source>
        <dbReference type="SAM" id="Phobius"/>
    </source>
</evidence>
<evidence type="ECO:0000256" key="2">
    <source>
        <dbReference type="ARBA" id="ARBA00022692"/>
    </source>
</evidence>
<feature type="transmembrane region" description="Helical" evidence="7">
    <location>
        <begin position="213"/>
        <end position="233"/>
    </location>
</feature>
<dbReference type="PANTHER" id="PTHR33048">
    <property type="entry name" value="PTH11-LIKE INTEGRAL MEMBRANE PROTEIN (AFU_ORTHOLOGUE AFUA_5G11245)"/>
    <property type="match status" value="1"/>
</dbReference>
<keyword evidence="10" id="KW-1185">Reference proteome</keyword>
<evidence type="ECO:0000313" key="9">
    <source>
        <dbReference type="EMBL" id="KAK6331433.1"/>
    </source>
</evidence>
<feature type="region of interest" description="Disordered" evidence="6">
    <location>
        <begin position="376"/>
        <end position="403"/>
    </location>
</feature>
<dbReference type="InterPro" id="IPR052337">
    <property type="entry name" value="SAT4-like"/>
</dbReference>
<keyword evidence="2 7" id="KW-0812">Transmembrane</keyword>